<dbReference type="InterPro" id="IPR001375">
    <property type="entry name" value="Peptidase_S9_cat"/>
</dbReference>
<dbReference type="Gene3D" id="1.20.1440.110">
    <property type="entry name" value="acylaminoacyl peptidase"/>
    <property type="match status" value="1"/>
</dbReference>
<dbReference type="Pfam" id="PF00326">
    <property type="entry name" value="Peptidase_S9"/>
    <property type="match status" value="1"/>
</dbReference>
<evidence type="ECO:0000313" key="3">
    <source>
        <dbReference type="EMBL" id="MCP2349931.1"/>
    </source>
</evidence>
<dbReference type="Proteomes" id="UP001320766">
    <property type="component" value="Unassembled WGS sequence"/>
</dbReference>
<evidence type="ECO:0000256" key="1">
    <source>
        <dbReference type="ARBA" id="ARBA00008645"/>
    </source>
</evidence>
<reference evidence="3 4" key="1">
    <citation type="submission" date="2022-06" db="EMBL/GenBank/DDBJ databases">
        <title>Sequencing the genomes of 1000 actinobacteria strains.</title>
        <authorList>
            <person name="Klenk H.-P."/>
        </authorList>
    </citation>
    <scope>NUCLEOTIDE SEQUENCE [LARGE SCALE GENOMIC DNA]</scope>
    <source>
        <strain evidence="3 4">DSM 44170</strain>
    </source>
</reference>
<dbReference type="Gene3D" id="3.40.50.1820">
    <property type="entry name" value="alpha/beta hydrolase"/>
    <property type="match status" value="1"/>
</dbReference>
<evidence type="ECO:0000313" key="4">
    <source>
        <dbReference type="Proteomes" id="UP001320766"/>
    </source>
</evidence>
<dbReference type="InterPro" id="IPR029058">
    <property type="entry name" value="AB_hydrolase_fold"/>
</dbReference>
<sequence>MNDKKLQRSDSTRYYLDDPDMDFIFQWSAGAAKTGGLDAGELFHVAARIKDGDTAGWVREFETYGDGRRELAETWRRRGWRRSAGETLMKAYYCYRQAWQFAGRGELFEPLIRKYETAFAEAVDLLGLPLEYLEVPFEGNSLPGLRLDAGPDAPTLIVIGGGDTGREDMYHLIGYNAWQRGYTTVIVDMPGQGSTPLRGLHFMAETERPIGAVVDHLVGTYRQDPARLAIVGMSGGGYMVSRAVMTERRLAACVASTPVSDMGQILPVGVVRAMATEGAMRDSFQMYLWRSGCATPEEFAELLTTFRADPAQVRCAYLSIAGTGESPTFLEQARRWHDGLPVATKALVELDAASGADAHCQINNPTRLAQEICGWLDEVLPRPTGLASAKGARSGNFHRE</sequence>
<feature type="domain" description="Peptidase S9 prolyl oligopeptidase catalytic" evidence="2">
    <location>
        <begin position="211"/>
        <end position="357"/>
    </location>
</feature>
<dbReference type="RefSeq" id="WP_253774897.1">
    <property type="nucleotide sequence ID" value="NZ_BAAAVE010000021.1"/>
</dbReference>
<accession>A0ABT1K7G0</accession>
<gene>
    <name evidence="3" type="ORF">HD595_006053</name>
</gene>
<dbReference type="EMBL" id="JAMZEC010000001">
    <property type="protein sequence ID" value="MCP2349931.1"/>
    <property type="molecule type" value="Genomic_DNA"/>
</dbReference>
<dbReference type="PANTHER" id="PTHR22946">
    <property type="entry name" value="DIENELACTONE HYDROLASE DOMAIN-CONTAINING PROTEIN-RELATED"/>
    <property type="match status" value="1"/>
</dbReference>
<proteinExistence type="inferred from homology"/>
<name>A0ABT1K7G0_9ACTN</name>
<protein>
    <submittedName>
        <fullName evidence="3">Pimeloyl-ACP methyl ester carboxylesterase</fullName>
    </submittedName>
</protein>
<dbReference type="InterPro" id="IPR050261">
    <property type="entry name" value="FrsA_esterase"/>
</dbReference>
<evidence type="ECO:0000259" key="2">
    <source>
        <dbReference type="Pfam" id="PF00326"/>
    </source>
</evidence>
<organism evidence="3 4">
    <name type="scientific">Nonomuraea roseoviolacea subsp. carminata</name>
    <dbReference type="NCBI Taxonomy" id="160689"/>
    <lineage>
        <taxon>Bacteria</taxon>
        <taxon>Bacillati</taxon>
        <taxon>Actinomycetota</taxon>
        <taxon>Actinomycetes</taxon>
        <taxon>Streptosporangiales</taxon>
        <taxon>Streptosporangiaceae</taxon>
        <taxon>Nonomuraea</taxon>
    </lineage>
</organism>
<dbReference type="SUPFAM" id="SSF53474">
    <property type="entry name" value="alpha/beta-Hydrolases"/>
    <property type="match status" value="1"/>
</dbReference>
<comment type="caution">
    <text evidence="3">The sequence shown here is derived from an EMBL/GenBank/DDBJ whole genome shotgun (WGS) entry which is preliminary data.</text>
</comment>
<comment type="similarity">
    <text evidence="1">Belongs to the AB hydrolase superfamily.</text>
</comment>
<dbReference type="PANTHER" id="PTHR22946:SF12">
    <property type="entry name" value="CONIDIAL PIGMENT BIOSYNTHESIS PROTEIN AYG1 (AFU_ORTHOLOGUE AFUA_2G17550)"/>
    <property type="match status" value="1"/>
</dbReference>
<keyword evidence="4" id="KW-1185">Reference proteome</keyword>